<feature type="transmembrane region" description="Helical" evidence="6">
    <location>
        <begin position="119"/>
        <end position="138"/>
    </location>
</feature>
<feature type="binding site" evidence="5">
    <location>
        <position position="59"/>
    </location>
    <ligand>
        <name>chlorophyll a</name>
        <dbReference type="ChEBI" id="CHEBI:58416"/>
        <label>1</label>
    </ligand>
</feature>
<dbReference type="SUPFAM" id="SSF103511">
    <property type="entry name" value="Chlorophyll a-b binding protein"/>
    <property type="match status" value="1"/>
</dbReference>
<feature type="binding site" evidence="5">
    <location>
        <position position="189"/>
    </location>
    <ligand>
        <name>chlorophyll a</name>
        <dbReference type="ChEBI" id="CHEBI:58416"/>
        <label>1</label>
    </ligand>
</feature>
<keyword evidence="6" id="KW-0812">Transmembrane</keyword>
<dbReference type="GO" id="GO:0009507">
    <property type="term" value="C:chloroplast"/>
    <property type="evidence" value="ECO:0007669"/>
    <property type="project" value="UniProtKB-SubCell"/>
</dbReference>
<feature type="binding site" evidence="5">
    <location>
        <position position="177"/>
    </location>
    <ligand>
        <name>chlorophyll a</name>
        <dbReference type="ChEBI" id="CHEBI:58416"/>
        <label>1</label>
    </ligand>
</feature>
<dbReference type="GO" id="GO:0009765">
    <property type="term" value="P:photosynthesis, light harvesting"/>
    <property type="evidence" value="ECO:0007669"/>
    <property type="project" value="InterPro"/>
</dbReference>
<feature type="binding site" evidence="5">
    <location>
        <position position="175"/>
    </location>
    <ligand>
        <name>chlorophyll a</name>
        <dbReference type="ChEBI" id="CHEBI:58416"/>
        <label>1</label>
    </ligand>
</feature>
<name>A0A8J5XPQ1_DIALT</name>
<evidence type="ECO:0000256" key="1">
    <source>
        <dbReference type="ARBA" id="ARBA00004229"/>
    </source>
</evidence>
<dbReference type="GO" id="GO:0016168">
    <property type="term" value="F:chlorophyll binding"/>
    <property type="evidence" value="ECO:0007669"/>
    <property type="project" value="UniProtKB-KW"/>
</dbReference>
<dbReference type="GO" id="GO:0016020">
    <property type="term" value="C:membrane"/>
    <property type="evidence" value="ECO:0007669"/>
    <property type="project" value="InterPro"/>
</dbReference>
<dbReference type="Pfam" id="PF00504">
    <property type="entry name" value="Chloroa_b-bind"/>
    <property type="match status" value="1"/>
</dbReference>
<feature type="binding site" evidence="5">
    <location>
        <position position="73"/>
    </location>
    <ligand>
        <name>chlorophyll a</name>
        <dbReference type="ChEBI" id="CHEBI:58416"/>
        <label>1</label>
    </ligand>
</feature>
<comment type="caution">
    <text evidence="7">The sequence shown here is derived from an EMBL/GenBank/DDBJ whole genome shotgun (WGS) entry which is preliminary data.</text>
</comment>
<dbReference type="PANTHER" id="PTHR21649">
    <property type="entry name" value="CHLOROPHYLL A/B BINDING PROTEIN"/>
    <property type="match status" value="1"/>
</dbReference>
<dbReference type="InterPro" id="IPR001344">
    <property type="entry name" value="Chloro_AB-bd_pln"/>
</dbReference>
<evidence type="ECO:0000256" key="2">
    <source>
        <dbReference type="ARBA" id="ARBA00022528"/>
    </source>
</evidence>
<dbReference type="Proteomes" id="UP000751190">
    <property type="component" value="Unassembled WGS sequence"/>
</dbReference>
<reference evidence="7" key="1">
    <citation type="submission" date="2021-05" db="EMBL/GenBank/DDBJ databases">
        <title>The genome of the haptophyte Pavlova lutheri (Diacronema luteri, Pavlovales) - a model for lipid biosynthesis in eukaryotic algae.</title>
        <authorList>
            <person name="Hulatt C.J."/>
            <person name="Posewitz M.C."/>
        </authorList>
    </citation>
    <scope>NUCLEOTIDE SEQUENCE</scope>
    <source>
        <strain evidence="7">NIVA-4/92</strain>
    </source>
</reference>
<evidence type="ECO:0000313" key="7">
    <source>
        <dbReference type="EMBL" id="KAG8466992.1"/>
    </source>
</evidence>
<evidence type="ECO:0000256" key="3">
    <source>
        <dbReference type="ARBA" id="ARBA00022531"/>
    </source>
</evidence>
<keyword evidence="6" id="KW-1133">Transmembrane helix</keyword>
<feature type="binding site" evidence="5">
    <location>
        <position position="76"/>
    </location>
    <ligand>
        <name>chlorophyll a</name>
        <dbReference type="ChEBI" id="CHEBI:58416"/>
        <label>1</label>
    </ligand>
</feature>
<keyword evidence="6" id="KW-0472">Membrane</keyword>
<accession>A0A8J5XPQ1</accession>
<feature type="binding site" evidence="5">
    <location>
        <position position="172"/>
    </location>
    <ligand>
        <name>chlorophyll a</name>
        <dbReference type="ChEBI" id="CHEBI:58416"/>
        <label>1</label>
    </ligand>
</feature>
<dbReference type="InterPro" id="IPR022796">
    <property type="entry name" value="Chloroa_b-bind"/>
</dbReference>
<keyword evidence="8" id="KW-1185">Reference proteome</keyword>
<dbReference type="EMBL" id="JAGTXO010000007">
    <property type="protein sequence ID" value="KAG8466992.1"/>
    <property type="molecule type" value="Genomic_DNA"/>
</dbReference>
<evidence type="ECO:0000256" key="6">
    <source>
        <dbReference type="SAM" id="Phobius"/>
    </source>
</evidence>
<proteinExistence type="predicted"/>
<dbReference type="AlphaFoldDB" id="A0A8J5XPQ1"/>
<feature type="binding site" evidence="5">
    <location>
        <position position="171"/>
    </location>
    <ligand>
        <name>chlorophyll a</name>
        <dbReference type="ChEBI" id="CHEBI:58416"/>
        <label>1</label>
    </ligand>
</feature>
<keyword evidence="3" id="KW-0602">Photosynthesis</keyword>
<comment type="subcellular location">
    <subcellularLocation>
        <location evidence="1">Plastid</location>
        <location evidence="1">Chloroplast</location>
    </subcellularLocation>
</comment>
<gene>
    <name evidence="7" type="ORF">KFE25_008371</name>
</gene>
<keyword evidence="5" id="KW-0157">Chromophore</keyword>
<dbReference type="OMA" id="WIALFEM"/>
<sequence>MACVLYSAALAFAGPSGARPYRAGVEMMAKSKSLPFLEAPPQLASQYAGDVGFDPLGFSKSGPQTLTWMREAELKHSRVCMLAVAGWLVVDLGIHFPGAQYEGLRALTAHNAMVESGNMWLLLIAVSILELAGGLALYEQANGSGRAAGDYKFDPLGYAQDEATLQELQLKEIKNGRLAMIAFSGIVTQAALSGRGLPYF</sequence>
<dbReference type="OrthoDB" id="423598at2759"/>
<keyword evidence="4" id="KW-0934">Plastid</keyword>
<evidence type="ECO:0000256" key="4">
    <source>
        <dbReference type="ARBA" id="ARBA00022640"/>
    </source>
</evidence>
<organism evidence="7 8">
    <name type="scientific">Diacronema lutheri</name>
    <name type="common">Unicellular marine alga</name>
    <name type="synonym">Monochrysis lutheri</name>
    <dbReference type="NCBI Taxonomy" id="2081491"/>
    <lineage>
        <taxon>Eukaryota</taxon>
        <taxon>Haptista</taxon>
        <taxon>Haptophyta</taxon>
        <taxon>Pavlovophyceae</taxon>
        <taxon>Pavlovales</taxon>
        <taxon>Pavlovaceae</taxon>
        <taxon>Diacronema</taxon>
    </lineage>
</organism>
<protein>
    <submittedName>
        <fullName evidence="7">Uncharacterized protein</fullName>
    </submittedName>
</protein>
<evidence type="ECO:0000256" key="5">
    <source>
        <dbReference type="PIRSR" id="PIRSR601344-1"/>
    </source>
</evidence>
<dbReference type="Gene3D" id="1.10.3460.10">
    <property type="entry name" value="Chlorophyll a/b binding protein domain"/>
    <property type="match status" value="1"/>
</dbReference>
<keyword evidence="5" id="KW-0148">Chlorophyll</keyword>
<keyword evidence="2" id="KW-0150">Chloroplast</keyword>
<evidence type="ECO:0000313" key="8">
    <source>
        <dbReference type="Proteomes" id="UP000751190"/>
    </source>
</evidence>
<feature type="binding site" description="axial binding residue" evidence="5">
    <location>
        <position position="78"/>
    </location>
    <ligand>
        <name>chlorophyll b</name>
        <dbReference type="ChEBI" id="CHEBI:61721"/>
        <label>1</label>
    </ligand>
    <ligandPart>
        <name>Mg</name>
        <dbReference type="ChEBI" id="CHEBI:25107"/>
    </ligandPart>
</feature>